<reference evidence="1" key="1">
    <citation type="journal article" date="2014" name="Int. J. Syst. Evol. Microbiol.">
        <title>Complete genome sequence of Corynebacterium casei LMG S-19264T (=DSM 44701T), isolated from a smear-ripened cheese.</title>
        <authorList>
            <consortium name="US DOE Joint Genome Institute (JGI-PGF)"/>
            <person name="Walter F."/>
            <person name="Albersmeier A."/>
            <person name="Kalinowski J."/>
            <person name="Ruckert C."/>
        </authorList>
    </citation>
    <scope>NUCLEOTIDE SEQUENCE</scope>
    <source>
        <strain evidence="1">JCM 3313</strain>
    </source>
</reference>
<evidence type="ECO:0000313" key="1">
    <source>
        <dbReference type="EMBL" id="GGP65114.1"/>
    </source>
</evidence>
<proteinExistence type="predicted"/>
<sequence>MARFFRIPHWCRTRKGSAGGRPPAFGGQARGQRNVVERCFNRLEQFRAVATRFGKRWKTRWKSALNASEIAFDGRLAAGRGRPSSPRVAPLVRQSRSSGRQAVLMPALRRVGLRQSSRHLNRSLLITPAVFECLRGRSGGGYAACCSRGVRRGGTQLAHVDGVFRGGRCWGVPVRERGGNR</sequence>
<comment type="caution">
    <text evidence="1">The sequence shown here is derived from an EMBL/GenBank/DDBJ whole genome shotgun (WGS) entry which is preliminary data.</text>
</comment>
<name>A0A918EG10_9PSEU</name>
<protein>
    <recommendedName>
        <fullName evidence="3">DDE family transposase</fullName>
    </recommendedName>
</protein>
<organism evidence="1 2">
    <name type="scientific">Saccharothrix coeruleofusca</name>
    <dbReference type="NCBI Taxonomy" id="33919"/>
    <lineage>
        <taxon>Bacteria</taxon>
        <taxon>Bacillati</taxon>
        <taxon>Actinomycetota</taxon>
        <taxon>Actinomycetes</taxon>
        <taxon>Pseudonocardiales</taxon>
        <taxon>Pseudonocardiaceae</taxon>
        <taxon>Saccharothrix</taxon>
    </lineage>
</organism>
<dbReference type="EMBL" id="BMRG01000008">
    <property type="protein sequence ID" value="GGP65114.1"/>
    <property type="molecule type" value="Genomic_DNA"/>
</dbReference>
<dbReference type="AlphaFoldDB" id="A0A918EG10"/>
<dbReference type="Proteomes" id="UP000639606">
    <property type="component" value="Unassembled WGS sequence"/>
</dbReference>
<reference evidence="1" key="2">
    <citation type="submission" date="2020-09" db="EMBL/GenBank/DDBJ databases">
        <authorList>
            <person name="Sun Q."/>
            <person name="Ohkuma M."/>
        </authorList>
    </citation>
    <scope>NUCLEOTIDE SEQUENCE</scope>
    <source>
        <strain evidence="1">JCM 3313</strain>
    </source>
</reference>
<accession>A0A918EG10</accession>
<keyword evidence="2" id="KW-1185">Reference proteome</keyword>
<evidence type="ECO:0000313" key="2">
    <source>
        <dbReference type="Proteomes" id="UP000639606"/>
    </source>
</evidence>
<evidence type="ECO:0008006" key="3">
    <source>
        <dbReference type="Google" id="ProtNLM"/>
    </source>
</evidence>
<gene>
    <name evidence="1" type="ORF">GCM10010185_42230</name>
</gene>